<protein>
    <recommendedName>
        <fullName evidence="5">Secreted protein</fullName>
    </recommendedName>
</protein>
<proteinExistence type="predicted"/>
<keyword evidence="4" id="KW-1185">Reference proteome</keyword>
<reference evidence="3 4" key="1">
    <citation type="submission" date="2023-09" db="EMBL/GenBank/DDBJ databases">
        <authorList>
            <person name="Wang M."/>
        </authorList>
    </citation>
    <scope>NUCLEOTIDE SEQUENCE [LARGE SCALE GENOMIC DNA]</scope>
    <source>
        <strain evidence="3">GT-2023</strain>
        <tissue evidence="3">Liver</tissue>
    </source>
</reference>
<evidence type="ECO:0000313" key="4">
    <source>
        <dbReference type="Proteomes" id="UP001558613"/>
    </source>
</evidence>
<evidence type="ECO:0008006" key="5">
    <source>
        <dbReference type="Google" id="ProtNLM"/>
    </source>
</evidence>
<organism evidence="3 4">
    <name type="scientific">Cirrhinus molitorella</name>
    <name type="common">mud carp</name>
    <dbReference type="NCBI Taxonomy" id="172907"/>
    <lineage>
        <taxon>Eukaryota</taxon>
        <taxon>Metazoa</taxon>
        <taxon>Chordata</taxon>
        <taxon>Craniata</taxon>
        <taxon>Vertebrata</taxon>
        <taxon>Euteleostomi</taxon>
        <taxon>Actinopterygii</taxon>
        <taxon>Neopterygii</taxon>
        <taxon>Teleostei</taxon>
        <taxon>Ostariophysi</taxon>
        <taxon>Cypriniformes</taxon>
        <taxon>Cyprinidae</taxon>
        <taxon>Labeoninae</taxon>
        <taxon>Labeonini</taxon>
        <taxon>Cirrhinus</taxon>
    </lineage>
</organism>
<dbReference type="EMBL" id="JAYMGO010000002">
    <property type="protein sequence ID" value="KAL1280500.1"/>
    <property type="molecule type" value="Genomic_DNA"/>
</dbReference>
<gene>
    <name evidence="3" type="ORF">QQF64_015100</name>
</gene>
<comment type="caution">
    <text evidence="3">The sequence shown here is derived from an EMBL/GenBank/DDBJ whole genome shotgun (WGS) entry which is preliminary data.</text>
</comment>
<sequence length="114" mass="12592">MSRPALSSSIRCICVIFCFAALDVWCQETDTSHQPMFVLPSPSLPRFFGTATRSAYSKPAGAIPARWPFPPHLFQRRHVVLELQVPSTNEQSVPPKGTSNVGPPPTRDESARET</sequence>
<feature type="compositionally biased region" description="Polar residues" evidence="1">
    <location>
        <begin position="85"/>
        <end position="101"/>
    </location>
</feature>
<evidence type="ECO:0000256" key="2">
    <source>
        <dbReference type="SAM" id="SignalP"/>
    </source>
</evidence>
<evidence type="ECO:0000313" key="3">
    <source>
        <dbReference type="EMBL" id="KAL1280500.1"/>
    </source>
</evidence>
<feature type="chain" id="PRO_5046224251" description="Secreted protein" evidence="2">
    <location>
        <begin position="27"/>
        <end position="114"/>
    </location>
</feature>
<accession>A0ABR3NU01</accession>
<dbReference type="Proteomes" id="UP001558613">
    <property type="component" value="Unassembled WGS sequence"/>
</dbReference>
<feature type="signal peptide" evidence="2">
    <location>
        <begin position="1"/>
        <end position="26"/>
    </location>
</feature>
<evidence type="ECO:0000256" key="1">
    <source>
        <dbReference type="SAM" id="MobiDB-lite"/>
    </source>
</evidence>
<keyword evidence="2" id="KW-0732">Signal</keyword>
<feature type="region of interest" description="Disordered" evidence="1">
    <location>
        <begin position="85"/>
        <end position="114"/>
    </location>
</feature>
<name>A0ABR3NU01_9TELE</name>